<feature type="domain" description="Large ribosomal subunit protein uL11 C-terminal" evidence="12">
    <location>
        <begin position="72"/>
        <end position="137"/>
    </location>
</feature>
<evidence type="ECO:0000256" key="10">
    <source>
        <dbReference type="ARBA" id="ARBA00041455"/>
    </source>
</evidence>
<evidence type="ECO:0000256" key="8">
    <source>
        <dbReference type="ARBA" id="ARBA00038782"/>
    </source>
</evidence>
<evidence type="ECO:0000256" key="6">
    <source>
        <dbReference type="ARBA" id="ARBA00035203"/>
    </source>
</evidence>
<dbReference type="GO" id="GO:0022625">
    <property type="term" value="C:cytosolic large ribosomal subunit"/>
    <property type="evidence" value="ECO:0007669"/>
    <property type="project" value="TreeGrafter"/>
</dbReference>
<dbReference type="GO" id="GO:0006412">
    <property type="term" value="P:translation"/>
    <property type="evidence" value="ECO:0007669"/>
    <property type="project" value="InterPro"/>
</dbReference>
<dbReference type="PANTHER" id="PTHR11661">
    <property type="entry name" value="60S RIBOSOMAL PROTEIN L12"/>
    <property type="match status" value="1"/>
</dbReference>
<organism evidence="14 15">
    <name type="scientific">Glossina austeni</name>
    <name type="common">Savannah tsetse fly</name>
    <dbReference type="NCBI Taxonomy" id="7395"/>
    <lineage>
        <taxon>Eukaryota</taxon>
        <taxon>Metazoa</taxon>
        <taxon>Ecdysozoa</taxon>
        <taxon>Arthropoda</taxon>
        <taxon>Hexapoda</taxon>
        <taxon>Insecta</taxon>
        <taxon>Pterygota</taxon>
        <taxon>Neoptera</taxon>
        <taxon>Endopterygota</taxon>
        <taxon>Diptera</taxon>
        <taxon>Brachycera</taxon>
        <taxon>Muscomorpha</taxon>
        <taxon>Hippoboscoidea</taxon>
        <taxon>Glossinidae</taxon>
        <taxon>Glossina</taxon>
    </lineage>
</organism>
<dbReference type="AlphaFoldDB" id="A0A1A9UKD6"/>
<proteinExistence type="inferred from homology"/>
<name>A0A1A9UKD6_GLOAU</name>
<keyword evidence="2" id="KW-0699">rRNA-binding</keyword>
<evidence type="ECO:0000256" key="5">
    <source>
        <dbReference type="ARBA" id="ARBA00023274"/>
    </source>
</evidence>
<evidence type="ECO:0000256" key="2">
    <source>
        <dbReference type="ARBA" id="ARBA00022730"/>
    </source>
</evidence>
<dbReference type="SUPFAM" id="SSF54747">
    <property type="entry name" value="Ribosomal L11/L12e N-terminal domain"/>
    <property type="match status" value="1"/>
</dbReference>
<dbReference type="EnsemblMetazoa" id="GAUT007524-RA">
    <property type="protein sequence ID" value="GAUT007524-PA"/>
    <property type="gene ID" value="GAUT007524"/>
</dbReference>
<feature type="domain" description="Large ribosomal subunit protein uL11 N-terminal" evidence="13">
    <location>
        <begin position="9"/>
        <end position="67"/>
    </location>
</feature>
<dbReference type="InterPro" id="IPR020784">
    <property type="entry name" value="Ribosomal_uL11_N"/>
</dbReference>
<dbReference type="InterPro" id="IPR020783">
    <property type="entry name" value="Ribosomal_uL11_C"/>
</dbReference>
<dbReference type="SUPFAM" id="SSF46906">
    <property type="entry name" value="Ribosomal protein L11, C-terminal domain"/>
    <property type="match status" value="1"/>
</dbReference>
<dbReference type="FunFam" id="3.30.1550.10:FF:000005">
    <property type="entry name" value="50S ribosomal protein L11"/>
    <property type="match status" value="1"/>
</dbReference>
<dbReference type="Pfam" id="PF03946">
    <property type="entry name" value="Ribosomal_L11_N"/>
    <property type="match status" value="1"/>
</dbReference>
<evidence type="ECO:0000256" key="9">
    <source>
        <dbReference type="ARBA" id="ARBA00040104"/>
    </source>
</evidence>
<dbReference type="NCBIfam" id="TIGR01632">
    <property type="entry name" value="L11_bact"/>
    <property type="match status" value="1"/>
</dbReference>
<keyword evidence="5 11" id="KW-0687">Ribonucleoprotein</keyword>
<dbReference type="InterPro" id="IPR036796">
    <property type="entry name" value="Ribosomal_uL11_N_sf"/>
</dbReference>
<dbReference type="InterPro" id="IPR020785">
    <property type="entry name" value="Ribosomal_uL11_CS"/>
</dbReference>
<evidence type="ECO:0000313" key="15">
    <source>
        <dbReference type="Proteomes" id="UP000078200"/>
    </source>
</evidence>
<sequence>MAKNIKGYIKLQITSGSANPSPPIGPALGQQGINIMEFCKSFNNQTNHFDPGTPVPVIITVYNDKTFSFIIKTPPTSFFLKKITNIKLGASNSKEKKIGTISLNQIEEIAKKKSSDMTGKDLQAMSRSIIGTAKSMGFLIED</sequence>
<evidence type="ECO:0000256" key="11">
    <source>
        <dbReference type="RuleBase" id="RU003978"/>
    </source>
</evidence>
<dbReference type="Gene3D" id="3.30.1550.10">
    <property type="entry name" value="Ribosomal protein L11/L12, N-terminal domain"/>
    <property type="match status" value="1"/>
</dbReference>
<evidence type="ECO:0000259" key="13">
    <source>
        <dbReference type="Pfam" id="PF03946"/>
    </source>
</evidence>
<dbReference type="InterPro" id="IPR036769">
    <property type="entry name" value="Ribosomal_uL11_C_sf"/>
</dbReference>
<dbReference type="VEuPathDB" id="VectorBase:GAUT007524"/>
<evidence type="ECO:0000256" key="1">
    <source>
        <dbReference type="ARBA" id="ARBA00010537"/>
    </source>
</evidence>
<dbReference type="InterPro" id="IPR000911">
    <property type="entry name" value="Ribosomal_uL11"/>
</dbReference>
<evidence type="ECO:0000256" key="4">
    <source>
        <dbReference type="ARBA" id="ARBA00022980"/>
    </source>
</evidence>
<dbReference type="GO" id="GO:0003735">
    <property type="term" value="F:structural constituent of ribosome"/>
    <property type="evidence" value="ECO:0007669"/>
    <property type="project" value="InterPro"/>
</dbReference>
<dbReference type="CDD" id="cd00349">
    <property type="entry name" value="Ribosomal_L11"/>
    <property type="match status" value="1"/>
</dbReference>
<dbReference type="InterPro" id="IPR006519">
    <property type="entry name" value="Ribosomal_uL11_bac-typ"/>
</dbReference>
<keyword evidence="15" id="KW-1185">Reference proteome</keyword>
<evidence type="ECO:0000256" key="7">
    <source>
        <dbReference type="ARBA" id="ARBA00035320"/>
    </source>
</evidence>
<dbReference type="HAMAP" id="MF_00736">
    <property type="entry name" value="Ribosomal_uL11"/>
    <property type="match status" value="1"/>
</dbReference>
<dbReference type="PROSITE" id="PS00359">
    <property type="entry name" value="RIBOSOMAL_L11"/>
    <property type="match status" value="1"/>
</dbReference>
<dbReference type="PANTHER" id="PTHR11661:SF1">
    <property type="entry name" value="LARGE RIBOSOMAL SUBUNIT PROTEIN UL11M"/>
    <property type="match status" value="1"/>
</dbReference>
<keyword evidence="4 11" id="KW-0689">Ribosomal protein</keyword>
<evidence type="ECO:0000256" key="3">
    <source>
        <dbReference type="ARBA" id="ARBA00022884"/>
    </source>
</evidence>
<accession>A0A1A9UKD6</accession>
<evidence type="ECO:0000259" key="12">
    <source>
        <dbReference type="Pfam" id="PF00298"/>
    </source>
</evidence>
<dbReference type="GO" id="GO:0070180">
    <property type="term" value="F:large ribosomal subunit rRNA binding"/>
    <property type="evidence" value="ECO:0007669"/>
    <property type="project" value="TreeGrafter"/>
</dbReference>
<comment type="similarity">
    <text evidence="1 11">Belongs to the universal ribosomal protein uL11 family.</text>
</comment>
<comment type="subunit">
    <text evidence="8">Component of the mitochondrial ribosome large subunit (39S) which comprises a 16S rRNA and about 50 distinct proteins.</text>
</comment>
<dbReference type="STRING" id="7395.A0A1A9UKD6"/>
<evidence type="ECO:0000313" key="14">
    <source>
        <dbReference type="EnsemblMetazoa" id="GAUT007524-PA"/>
    </source>
</evidence>
<reference evidence="14" key="1">
    <citation type="submission" date="2020-05" db="UniProtKB">
        <authorList>
            <consortium name="EnsemblMetazoa"/>
        </authorList>
    </citation>
    <scope>IDENTIFICATION</scope>
    <source>
        <strain evidence="14">TTRI</strain>
    </source>
</reference>
<dbReference type="Proteomes" id="UP000078200">
    <property type="component" value="Unassembled WGS sequence"/>
</dbReference>
<keyword evidence="3" id="KW-0694">RNA-binding</keyword>
<dbReference type="SMART" id="SM00649">
    <property type="entry name" value="RL11"/>
    <property type="match status" value="1"/>
</dbReference>
<dbReference type="Gene3D" id="1.10.10.250">
    <property type="entry name" value="Ribosomal protein L11, C-terminal domain"/>
    <property type="match status" value="1"/>
</dbReference>
<protein>
    <recommendedName>
        <fullName evidence="6">Large ribosomal subunit protein uL11</fullName>
    </recommendedName>
    <alternativeName>
        <fullName evidence="10">39S ribosomal protein L11, mitochondrial</fullName>
    </alternativeName>
    <alternativeName>
        <fullName evidence="7">60S ribosomal protein L12</fullName>
    </alternativeName>
    <alternativeName>
        <fullName evidence="9">Large ribosomal subunit protein uL11m</fullName>
    </alternativeName>
</protein>
<dbReference type="Pfam" id="PF00298">
    <property type="entry name" value="Ribosomal_L11"/>
    <property type="match status" value="1"/>
</dbReference>